<evidence type="ECO:0000256" key="2">
    <source>
        <dbReference type="ARBA" id="ARBA00023002"/>
    </source>
</evidence>
<dbReference type="Proteomes" id="UP000471640">
    <property type="component" value="Unassembled WGS sequence"/>
</dbReference>
<reference evidence="5" key="1">
    <citation type="journal article" date="2020" name="Microbiol. Resour. Announc.">
        <title>Draft Genome Sequences of Thiorhodococcus mannitoliphagus and Thiorhodococcus minor, Purple Sulfur Photosynthetic Bacteria in the Gammaproteobacterial Family Chromatiaceae.</title>
        <authorList>
            <person name="Aviles F.A."/>
            <person name="Meyer T.E."/>
            <person name="Kyndt J.A."/>
        </authorList>
    </citation>
    <scope>NUCLEOTIDE SEQUENCE [LARGE SCALE GENOMIC DNA]</scope>
    <source>
        <strain evidence="5">DSM 18266</strain>
    </source>
</reference>
<comment type="caution">
    <text evidence="4">The sequence shown here is derived from an EMBL/GenBank/DDBJ whole genome shotgun (WGS) entry which is preliminary data.</text>
</comment>
<organism evidence="4 5">
    <name type="scientific">Thiorhodococcus mannitoliphagus</name>
    <dbReference type="NCBI Taxonomy" id="329406"/>
    <lineage>
        <taxon>Bacteria</taxon>
        <taxon>Pseudomonadati</taxon>
        <taxon>Pseudomonadota</taxon>
        <taxon>Gammaproteobacteria</taxon>
        <taxon>Chromatiales</taxon>
        <taxon>Chromatiaceae</taxon>
        <taxon>Thiorhodococcus</taxon>
    </lineage>
</organism>
<reference evidence="4 5" key="2">
    <citation type="submission" date="2020-02" db="EMBL/GenBank/DDBJ databases">
        <title>Genome sequences of Thiorhodococcus mannitoliphagus and Thiorhodococcus minor, purple sulfur photosynthetic bacteria in the gammaproteobacterial family, Chromatiaceae.</title>
        <authorList>
            <person name="Aviles F.A."/>
            <person name="Meyer T.E."/>
            <person name="Kyndt J.A."/>
        </authorList>
    </citation>
    <scope>NUCLEOTIDE SEQUENCE [LARGE SCALE GENOMIC DNA]</scope>
    <source>
        <strain evidence="4 5">DSM 18266</strain>
    </source>
</reference>
<keyword evidence="2" id="KW-0560">Oxidoreductase</keyword>
<evidence type="ECO:0000313" key="4">
    <source>
        <dbReference type="EMBL" id="NEX21625.1"/>
    </source>
</evidence>
<dbReference type="GO" id="GO:0016491">
    <property type="term" value="F:oxidoreductase activity"/>
    <property type="evidence" value="ECO:0007669"/>
    <property type="project" value="UniProtKB-KW"/>
</dbReference>
<dbReference type="Pfam" id="PF00890">
    <property type="entry name" value="FAD_binding_2"/>
    <property type="match status" value="1"/>
</dbReference>
<proteinExistence type="predicted"/>
<feature type="domain" description="FAD-dependent oxidoreductase 2 FAD-binding" evidence="3">
    <location>
        <begin position="15"/>
        <end position="71"/>
    </location>
</feature>
<evidence type="ECO:0000256" key="1">
    <source>
        <dbReference type="ARBA" id="ARBA00022630"/>
    </source>
</evidence>
<protein>
    <submittedName>
        <fullName evidence="4">FAD-binding protein</fullName>
    </submittedName>
</protein>
<accession>A0A6P1E1M3</accession>
<evidence type="ECO:0000259" key="3">
    <source>
        <dbReference type="Pfam" id="PF00890"/>
    </source>
</evidence>
<name>A0A6P1E1M3_9GAMM</name>
<sequence length="72" mass="8126">MSPKTFHACPCSWTRPFGRASKPRACYAADKVGRIMLQTLYEQGLRHGVDSFNEWVTLNLIHDGQRCMGVNA</sequence>
<gene>
    <name evidence="4" type="ORF">G3480_15125</name>
</gene>
<dbReference type="InterPro" id="IPR003953">
    <property type="entry name" value="FAD-dep_OxRdtase_2_FAD-bd"/>
</dbReference>
<dbReference type="RefSeq" id="WP_164654743.1">
    <property type="nucleotide sequence ID" value="NZ_JAAIJR010000062.1"/>
</dbReference>
<keyword evidence="1" id="KW-0285">Flavoprotein</keyword>
<dbReference type="AlphaFoldDB" id="A0A6P1E1M3"/>
<dbReference type="EMBL" id="JAAIJR010000062">
    <property type="protein sequence ID" value="NEX21625.1"/>
    <property type="molecule type" value="Genomic_DNA"/>
</dbReference>
<dbReference type="Gene3D" id="3.50.50.60">
    <property type="entry name" value="FAD/NAD(P)-binding domain"/>
    <property type="match status" value="1"/>
</dbReference>
<dbReference type="InterPro" id="IPR036188">
    <property type="entry name" value="FAD/NAD-bd_sf"/>
</dbReference>
<evidence type="ECO:0000313" key="5">
    <source>
        <dbReference type="Proteomes" id="UP000471640"/>
    </source>
</evidence>
<keyword evidence="5" id="KW-1185">Reference proteome</keyword>